<dbReference type="InterPro" id="IPR002921">
    <property type="entry name" value="Fungal_lipase-type"/>
</dbReference>
<evidence type="ECO:0000259" key="4">
    <source>
        <dbReference type="Pfam" id="PF01764"/>
    </source>
</evidence>
<reference evidence="5 6" key="1">
    <citation type="journal article" date="2011" name="Nat. Biotechnol.">
        <title>Comparative genomic analysis of the thermophilic biomass-degrading fungi Myceliophthora thermophila and Thielavia terrestris.</title>
        <authorList>
            <person name="Berka R.M."/>
            <person name="Grigoriev I.V."/>
            <person name="Otillar R."/>
            <person name="Salamov A."/>
            <person name="Grimwood J."/>
            <person name="Reid I."/>
            <person name="Ishmael N."/>
            <person name="John T."/>
            <person name="Darmond C."/>
            <person name="Moisan M.-C."/>
            <person name="Henrissat B."/>
            <person name="Coutinho P.M."/>
            <person name="Lombard V."/>
            <person name="Natvig D.O."/>
            <person name="Lindquist E."/>
            <person name="Schmutz J."/>
            <person name="Lucas S."/>
            <person name="Harris P."/>
            <person name="Powlowski J."/>
            <person name="Bellemare A."/>
            <person name="Taylor D."/>
            <person name="Butler G."/>
            <person name="de Vries R.P."/>
            <person name="Allijn I.E."/>
            <person name="van den Brink J."/>
            <person name="Ushinsky S."/>
            <person name="Storms R."/>
            <person name="Powell A.J."/>
            <person name="Paulsen I.T."/>
            <person name="Elbourne L.D.H."/>
            <person name="Baker S.E."/>
            <person name="Magnuson J."/>
            <person name="LaBoissiere S."/>
            <person name="Clutterbuck A.J."/>
            <person name="Martinez D."/>
            <person name="Wogulis M."/>
            <person name="de Leon A.L."/>
            <person name="Rey M.W."/>
            <person name="Tsang A."/>
        </authorList>
    </citation>
    <scope>NUCLEOTIDE SEQUENCE [LARGE SCALE GENOMIC DNA]</scope>
    <source>
        <strain evidence="6">ATCC 42464 / BCRC 31852 / DSM 1799</strain>
    </source>
</reference>
<name>G2Q8I8_THET4</name>
<feature type="domain" description="Fungal lipase-type" evidence="4">
    <location>
        <begin position="99"/>
        <end position="228"/>
    </location>
</feature>
<organism evidence="5 6">
    <name type="scientific">Thermothelomyces thermophilus (strain ATCC 42464 / BCRC 31852 / DSM 1799)</name>
    <name type="common">Sporotrichum thermophile</name>
    <dbReference type="NCBI Taxonomy" id="573729"/>
    <lineage>
        <taxon>Eukaryota</taxon>
        <taxon>Fungi</taxon>
        <taxon>Dikarya</taxon>
        <taxon>Ascomycota</taxon>
        <taxon>Pezizomycotina</taxon>
        <taxon>Sordariomycetes</taxon>
        <taxon>Sordariomycetidae</taxon>
        <taxon>Sordariales</taxon>
        <taxon>Chaetomiaceae</taxon>
        <taxon>Thermothelomyces</taxon>
    </lineage>
</organism>
<accession>G2Q8I8</accession>
<evidence type="ECO:0000313" key="5">
    <source>
        <dbReference type="EMBL" id="AEO56237.1"/>
    </source>
</evidence>
<dbReference type="AlphaFoldDB" id="G2Q8I8"/>
<sequence length="312" mass="33850">MKSLLTFLPLASVALGAPSLWGRQAAITEEQLNELELYVQWAAAAACNGNQAPNQPVICNPTLCSRFASHNATVVASFIGPETDIWGFIGLDPVDERIVVSFRGSSSIQNWITDFDIIQRPCNLTDDCLVHTGFDRAWEEVANEVLNGLTAAAAAHPSYRIAVTGHSLGGAVATVTAAHVRRAGFQADLYTYGSPRVGNEAFADFVTRQPGAEYRVTHADDPVPRLPPLCLNYRHTSPEYWIDPDDKDVVSIDEIRYCPGYSNTDCNGGTAGLDTSAHGWYFQNLSGCAQEISRYAEMDVKLAANLNAQGQP</sequence>
<protein>
    <recommendedName>
        <fullName evidence="4">Fungal lipase-type domain-containing protein</fullName>
    </recommendedName>
</protein>
<dbReference type="eggNOG" id="KOG4569">
    <property type="taxonomic scope" value="Eukaryota"/>
</dbReference>
<dbReference type="InterPro" id="IPR029058">
    <property type="entry name" value="AB_hydrolase_fold"/>
</dbReference>
<dbReference type="SUPFAM" id="SSF53474">
    <property type="entry name" value="alpha/beta-Hydrolases"/>
    <property type="match status" value="1"/>
</dbReference>
<evidence type="ECO:0000313" key="6">
    <source>
        <dbReference type="Proteomes" id="UP000007322"/>
    </source>
</evidence>
<proteinExistence type="predicted"/>
<dbReference type="Pfam" id="PF01764">
    <property type="entry name" value="Lipase_3"/>
    <property type="match status" value="1"/>
</dbReference>
<dbReference type="VEuPathDB" id="FungiDB:MYCTH_100838"/>
<gene>
    <name evidence="5" type="ORF">MYCTH_100838</name>
</gene>
<dbReference type="GO" id="GO:0006629">
    <property type="term" value="P:lipid metabolic process"/>
    <property type="evidence" value="ECO:0007669"/>
    <property type="project" value="InterPro"/>
</dbReference>
<dbReference type="Gene3D" id="3.40.50.1820">
    <property type="entry name" value="alpha/beta hydrolase"/>
    <property type="match status" value="1"/>
</dbReference>
<dbReference type="PANTHER" id="PTHR46640">
    <property type="entry name" value="TRIACYLGLYCEROL LIPASE, PUTATIVE (AFU_ORTHOLOGUE AFUA_6G06510)-RELATED"/>
    <property type="match status" value="1"/>
</dbReference>
<dbReference type="GO" id="GO:0016787">
    <property type="term" value="F:hydrolase activity"/>
    <property type="evidence" value="ECO:0007669"/>
    <property type="project" value="UniProtKB-KW"/>
</dbReference>
<dbReference type="OMA" id="GCEVHDG"/>
<dbReference type="EMBL" id="CP003003">
    <property type="protein sequence ID" value="AEO56237.1"/>
    <property type="molecule type" value="Genomic_DNA"/>
</dbReference>
<feature type="chain" id="PRO_5003436034" description="Fungal lipase-type domain-containing protein" evidence="3">
    <location>
        <begin position="17"/>
        <end position="312"/>
    </location>
</feature>
<evidence type="ECO:0000256" key="2">
    <source>
        <dbReference type="ARBA" id="ARBA00022801"/>
    </source>
</evidence>
<keyword evidence="1 3" id="KW-0732">Signal</keyword>
<dbReference type="InParanoid" id="G2Q8I8"/>
<dbReference type="CDD" id="cd00519">
    <property type="entry name" value="Lipase_3"/>
    <property type="match status" value="1"/>
</dbReference>
<dbReference type="PANTHER" id="PTHR46640:SF1">
    <property type="entry name" value="FUNGAL LIPASE-LIKE DOMAIN-CONTAINING PROTEIN-RELATED"/>
    <property type="match status" value="1"/>
</dbReference>
<evidence type="ECO:0000256" key="1">
    <source>
        <dbReference type="ARBA" id="ARBA00022729"/>
    </source>
</evidence>
<keyword evidence="2" id="KW-0378">Hydrolase</keyword>
<dbReference type="KEGG" id="mtm:MYCTH_100838"/>
<keyword evidence="6" id="KW-1185">Reference proteome</keyword>
<feature type="signal peptide" evidence="3">
    <location>
        <begin position="1"/>
        <end position="16"/>
    </location>
</feature>
<dbReference type="GeneID" id="11512161"/>
<dbReference type="InterPro" id="IPR051299">
    <property type="entry name" value="AB_hydrolase_lip/est"/>
</dbReference>
<dbReference type="Proteomes" id="UP000007322">
    <property type="component" value="Chromosome 2"/>
</dbReference>
<dbReference type="RefSeq" id="XP_003661482.1">
    <property type="nucleotide sequence ID" value="XM_003661434.1"/>
</dbReference>
<evidence type="ECO:0000256" key="3">
    <source>
        <dbReference type="SAM" id="SignalP"/>
    </source>
</evidence>
<dbReference type="HOGENOM" id="CLU_032957_1_0_1"/>
<dbReference type="OrthoDB" id="426718at2759"/>